<name>A0AAX0ATY9_CLOBE</name>
<gene>
    <name evidence="1" type="ORF">B0H41_000045</name>
</gene>
<reference evidence="1" key="2">
    <citation type="journal article" date="2022" name="Nat. Biotechnol.">
        <title>Carbon-negative production of acetone and isopropanol by gas fermentation at industrial pilot scale.</title>
        <authorList>
            <person name="Liew F.E."/>
            <person name="Nogle R."/>
            <person name="Abdalla T."/>
            <person name="Rasor B.J."/>
            <person name="Canter C."/>
            <person name="Jensen R.O."/>
            <person name="Wang L."/>
            <person name="Strutz J."/>
            <person name="Chirania P."/>
            <person name="De Tissera S."/>
            <person name="Mueller A.P."/>
            <person name="Ruan Z."/>
            <person name="Gao A."/>
            <person name="Tran L."/>
            <person name="Engle N.L."/>
            <person name="Bromley J.C."/>
            <person name="Daniell J."/>
            <person name="Conrado R."/>
            <person name="Tschaplinski T.J."/>
            <person name="Giannone R.J."/>
            <person name="Hettich R.L."/>
            <person name="Karim A.S."/>
            <person name="Simpson S.D."/>
            <person name="Brown S.D."/>
            <person name="Leang C."/>
            <person name="Jewett M.C."/>
            <person name="Kopke M."/>
        </authorList>
    </citation>
    <scope>NUCLEOTIDE SEQUENCE</scope>
    <source>
        <strain evidence="1">DJ080</strain>
    </source>
</reference>
<reference evidence="1" key="1">
    <citation type="submission" date="2020-05" db="EMBL/GenBank/DDBJ databases">
        <authorList>
            <person name="Brown S."/>
            <person name="Huntemann M."/>
            <person name="Clum A."/>
            <person name="Spunde A."/>
            <person name="Palaniappan K."/>
            <person name="Ritter S."/>
            <person name="Mikhailova N."/>
            <person name="Chen I.-M."/>
            <person name="Stamatis D."/>
            <person name="Reddy T."/>
            <person name="O'Malley R."/>
            <person name="Daum C."/>
            <person name="Shapiro N."/>
            <person name="Ivanova N."/>
            <person name="Kyrpides N."/>
            <person name="Woyke T."/>
        </authorList>
    </citation>
    <scope>NUCLEOTIDE SEQUENCE</scope>
    <source>
        <strain evidence="1">DJ080</strain>
    </source>
</reference>
<dbReference type="AlphaFoldDB" id="A0AAX0ATY9"/>
<organism evidence="1 2">
    <name type="scientific">Clostridium beijerinckii</name>
    <name type="common">Clostridium MP</name>
    <dbReference type="NCBI Taxonomy" id="1520"/>
    <lineage>
        <taxon>Bacteria</taxon>
        <taxon>Bacillati</taxon>
        <taxon>Bacillota</taxon>
        <taxon>Clostridia</taxon>
        <taxon>Eubacteriales</taxon>
        <taxon>Clostridiaceae</taxon>
        <taxon>Clostridium</taxon>
    </lineage>
</organism>
<protein>
    <submittedName>
        <fullName evidence="1">Uncharacterized protein</fullName>
    </submittedName>
</protein>
<evidence type="ECO:0000313" key="1">
    <source>
        <dbReference type="EMBL" id="NRT86366.1"/>
    </source>
</evidence>
<accession>A0AAX0ATY9</accession>
<dbReference type="Proteomes" id="UP001193748">
    <property type="component" value="Unassembled WGS sequence"/>
</dbReference>
<proteinExistence type="predicted"/>
<sequence>MKYIKAEVNGFKKYASAIFDACEPNIETKQFEEFFDKCFEGSIPTTQEKEIGDFKITLVSR</sequence>
<dbReference type="RefSeq" id="WP_241414978.1">
    <property type="nucleotide sequence ID" value="NZ_JABSWW010000001.1"/>
</dbReference>
<comment type="caution">
    <text evidence="1">The sequence shown here is derived from an EMBL/GenBank/DDBJ whole genome shotgun (WGS) entry which is preliminary data.</text>
</comment>
<dbReference type="EMBL" id="JABSWW010000001">
    <property type="protein sequence ID" value="NRT86366.1"/>
    <property type="molecule type" value="Genomic_DNA"/>
</dbReference>
<evidence type="ECO:0000313" key="2">
    <source>
        <dbReference type="Proteomes" id="UP001193748"/>
    </source>
</evidence>